<name>A0A1I1MBC9_9SPHI</name>
<feature type="domain" description="DUF6443" evidence="1">
    <location>
        <begin position="91"/>
        <end position="228"/>
    </location>
</feature>
<dbReference type="InterPro" id="IPR022385">
    <property type="entry name" value="Rhs_assc_core"/>
</dbReference>
<dbReference type="InterPro" id="IPR050708">
    <property type="entry name" value="T6SS_VgrG/RHS"/>
</dbReference>
<dbReference type="PANTHER" id="PTHR32305">
    <property type="match status" value="1"/>
</dbReference>
<gene>
    <name evidence="2" type="ORF">SAMN05421747_1328</name>
</gene>
<dbReference type="OrthoDB" id="1191296at2"/>
<dbReference type="STRING" id="623281.SAMN05421747_1328"/>
<accession>A0A1I1MBC9</accession>
<keyword evidence="3" id="KW-1185">Reference proteome</keyword>
<reference evidence="2 3" key="1">
    <citation type="submission" date="2016-10" db="EMBL/GenBank/DDBJ databases">
        <authorList>
            <person name="de Groot N.N."/>
        </authorList>
    </citation>
    <scope>NUCLEOTIDE SEQUENCE [LARGE SCALE GENOMIC DNA]</scope>
    <source>
        <strain evidence="2 3">DSM 22900</strain>
    </source>
</reference>
<proteinExistence type="predicted"/>
<evidence type="ECO:0000313" key="3">
    <source>
        <dbReference type="Proteomes" id="UP000199577"/>
    </source>
</evidence>
<organism evidence="2 3">
    <name type="scientific">Parapedobacter composti</name>
    <dbReference type="NCBI Taxonomy" id="623281"/>
    <lineage>
        <taxon>Bacteria</taxon>
        <taxon>Pseudomonadati</taxon>
        <taxon>Bacteroidota</taxon>
        <taxon>Sphingobacteriia</taxon>
        <taxon>Sphingobacteriales</taxon>
        <taxon>Sphingobacteriaceae</taxon>
        <taxon>Parapedobacter</taxon>
    </lineage>
</organism>
<dbReference type="Pfam" id="PF20041">
    <property type="entry name" value="DUF6443"/>
    <property type="match status" value="1"/>
</dbReference>
<sequence>MKYHIIKTYPSITMKGYLTLTIFLLPLTPLCSQQPDLALTSYNGQLNIAALNSITRKPEFHIPTQSNVLISLQSHPNVGSVLSGNQNYILTRRFRVPVKEAQLGQVRDISEENQTVQYFDGLGRPIQTVELKASPGYKDIVQHIEYDGYGRETVSYLPYAEQTSDNGSYKVAAKTNQLDYYAPSGSWDSHVRKTNSPFSTTVFENSPLQRVLEQGAPGTVWQPSSVRTAATGRTLVTDYETNAADEVRWWYLVAGGASGQYFYKPGMLYKTITKDENWLSAKSGTVEEFKDFHDRIILRRVWESETKALNTYYVYDDLGDLHYVIPPSVSAAAFSENDADFVDYIYGYKYDSRRRVIEKKVPGKGWEHIVYNKNDQMVLQQDAVQRANSQWSYTKYDAFGRVVETGLFTSGSTRSSLQAALDNEAAAALWETRTGGDYSNVSYPRSSKSIRMVNYYDDYTFNGASTAGLQPSGITRSQRVKSLLTGTRVYRTDGTGPLVTVHYYDDRGRVIQTASENQLGGTDYVTHTYSFTGELLSSKRDHKSSAAGPLTTVVTSNSYDHVGRLVETRKKVNSHPEIVQSRLSYNEIGQLKQKDLHVSGGSSVQEIAYTYNERGWLTGINNPGSVTDRRRFGLRLDYANRPRTYNGNIGTAVWNTKVSTGQVQTPEQTYTYDYDALSRLRKASYSATGRVNHFNEELAYDNMGNIDTLRRTNGGTGWYNHFTYSYAGNRLESVADAGSAGMGSSYTYDANGNAVSNSRLGITGIEYNYLNLPSKYTKGVQSLHYTYDATGRKLAKSLGSSVTHYVDGIHYENGSLAFIRTEEGRLVPNGSSFIYEYFLTDHLGNVRAVVDHTGAVKQIQDYYPFGMEMNTGSAFSSTPINQYKYNGKEKQVELGLEQLDYGARFYDPVIGRWGSVDPLAEEMRRWSPYAYGFDNPIRFIDPDGRRPKDPPGWFQSAYNAWVSLVTGTSGSSANDAMPNASPQTSSINRTLGVAGDVKAIGDAAGPFALEAAAVSGEGLKVVGAATKTAGYLAAPFTEGGSLVLVPVGEAIEVTGTGLQIPKMIAAGDNTRVAYTVGSTLLFNRVGSVVDKAGSAGKITKTDNSILNFVNEMWNKTADMIYDYTERDKNK</sequence>
<protein>
    <submittedName>
        <fullName evidence="2">RHS repeat-associated core domain-containing protein</fullName>
    </submittedName>
</protein>
<dbReference type="EMBL" id="FOLL01000032">
    <property type="protein sequence ID" value="SFC82679.1"/>
    <property type="molecule type" value="Genomic_DNA"/>
</dbReference>
<evidence type="ECO:0000313" key="2">
    <source>
        <dbReference type="EMBL" id="SFC82679.1"/>
    </source>
</evidence>
<dbReference type="AlphaFoldDB" id="A0A1I1MBC9"/>
<dbReference type="RefSeq" id="WP_090975170.1">
    <property type="nucleotide sequence ID" value="NZ_FOLL01000032.1"/>
</dbReference>
<dbReference type="NCBIfam" id="TIGR03696">
    <property type="entry name" value="Rhs_assc_core"/>
    <property type="match status" value="1"/>
</dbReference>
<dbReference type="Proteomes" id="UP000199577">
    <property type="component" value="Unassembled WGS sequence"/>
</dbReference>
<dbReference type="PANTHER" id="PTHR32305:SF15">
    <property type="entry name" value="PROTEIN RHSA-RELATED"/>
    <property type="match status" value="1"/>
</dbReference>
<evidence type="ECO:0000259" key="1">
    <source>
        <dbReference type="Pfam" id="PF20041"/>
    </source>
</evidence>
<dbReference type="InterPro" id="IPR045619">
    <property type="entry name" value="DUF6443"/>
</dbReference>
<dbReference type="Gene3D" id="2.180.10.10">
    <property type="entry name" value="RHS repeat-associated core"/>
    <property type="match status" value="1"/>
</dbReference>